<reference evidence="10" key="1">
    <citation type="submission" date="2025-08" db="UniProtKB">
        <authorList>
            <consortium name="Ensembl"/>
        </authorList>
    </citation>
    <scope>IDENTIFICATION</scope>
</reference>
<dbReference type="InterPro" id="IPR000175">
    <property type="entry name" value="Na/ntran_symport"/>
</dbReference>
<keyword evidence="4 9" id="KW-1133">Transmembrane helix</keyword>
<evidence type="ECO:0000256" key="6">
    <source>
        <dbReference type="PIRSR" id="PIRSR600175-1"/>
    </source>
</evidence>
<protein>
    <recommendedName>
        <fullName evidence="7">Transporter</fullName>
    </recommendedName>
</protein>
<dbReference type="GO" id="GO:0046872">
    <property type="term" value="F:metal ion binding"/>
    <property type="evidence" value="ECO:0007669"/>
    <property type="project" value="UniProtKB-KW"/>
</dbReference>
<proteinExistence type="inferred from homology"/>
<keyword evidence="7" id="KW-0769">Symport</keyword>
<accession>A0A671SBD5</accession>
<dbReference type="PANTHER" id="PTHR11616:SF286">
    <property type="entry name" value="SODIUM- AND CHLORIDE-DEPENDENT NEUTRAL AND BASIC AMINO ACID TRANSPORTER B(0+)"/>
    <property type="match status" value="1"/>
</dbReference>
<evidence type="ECO:0000256" key="4">
    <source>
        <dbReference type="ARBA" id="ARBA00022989"/>
    </source>
</evidence>
<evidence type="ECO:0000313" key="11">
    <source>
        <dbReference type="Proteomes" id="UP000472260"/>
    </source>
</evidence>
<feature type="binding site" evidence="6">
    <location>
        <position position="50"/>
    </location>
    <ligand>
        <name>Na(+)</name>
        <dbReference type="ChEBI" id="CHEBI:29101"/>
        <label>1</label>
    </ligand>
</feature>
<sequence length="120" mass="13652">NNQKKKERKQDQLKTFLCDPDPHVGQEDENTERGNWSSKREYMLSMIGYAVGLGNVWRFPYLAYKHGGGAFLIPYTIMLAVAGLPLFFMESSFGQFCSQGPINVWKSVPILQGNIEHIQP</sequence>
<evidence type="ECO:0000256" key="8">
    <source>
        <dbReference type="SAM" id="MobiDB-lite"/>
    </source>
</evidence>
<evidence type="ECO:0000256" key="1">
    <source>
        <dbReference type="ARBA" id="ARBA00004141"/>
    </source>
</evidence>
<dbReference type="GO" id="GO:0015657">
    <property type="term" value="F:branched-chain amino acid:sodium symporter activity"/>
    <property type="evidence" value="ECO:0007669"/>
    <property type="project" value="TreeGrafter"/>
</dbReference>
<feature type="binding site" evidence="6">
    <location>
        <position position="55"/>
    </location>
    <ligand>
        <name>Na(+)</name>
        <dbReference type="ChEBI" id="CHEBI:29101"/>
        <label>1</label>
    </ligand>
</feature>
<feature type="transmembrane region" description="Helical" evidence="9">
    <location>
        <begin position="71"/>
        <end position="89"/>
    </location>
</feature>
<dbReference type="Ensembl" id="ENSSANT00000099811.1">
    <property type="protein sequence ID" value="ENSSANP00000093982.1"/>
    <property type="gene ID" value="ENSSANG00000046322.1"/>
</dbReference>
<keyword evidence="3 7" id="KW-0812">Transmembrane</keyword>
<evidence type="ECO:0000256" key="3">
    <source>
        <dbReference type="ARBA" id="ARBA00022692"/>
    </source>
</evidence>
<feature type="binding site" evidence="6">
    <location>
        <position position="48"/>
    </location>
    <ligand>
        <name>Na(+)</name>
        <dbReference type="ChEBI" id="CHEBI:29101"/>
        <label>1</label>
    </ligand>
</feature>
<evidence type="ECO:0000256" key="7">
    <source>
        <dbReference type="RuleBase" id="RU003732"/>
    </source>
</evidence>
<dbReference type="GO" id="GO:0001761">
    <property type="term" value="F:beta-alanine transmembrane transporter activity"/>
    <property type="evidence" value="ECO:0007669"/>
    <property type="project" value="TreeGrafter"/>
</dbReference>
<dbReference type="GO" id="GO:0005886">
    <property type="term" value="C:plasma membrane"/>
    <property type="evidence" value="ECO:0007669"/>
    <property type="project" value="TreeGrafter"/>
</dbReference>
<dbReference type="GO" id="GO:0022858">
    <property type="term" value="F:alanine transmembrane transporter activity"/>
    <property type="evidence" value="ECO:0007669"/>
    <property type="project" value="TreeGrafter"/>
</dbReference>
<dbReference type="InterPro" id="IPR037272">
    <property type="entry name" value="SNS_sf"/>
</dbReference>
<dbReference type="GO" id="GO:0015374">
    <property type="term" value="F:neutral, basic amino acid:sodium:chloride symporter activity"/>
    <property type="evidence" value="ECO:0007669"/>
    <property type="project" value="TreeGrafter"/>
</dbReference>
<keyword evidence="5 9" id="KW-0472">Membrane</keyword>
<reference evidence="10" key="2">
    <citation type="submission" date="2025-09" db="UniProtKB">
        <authorList>
            <consortium name="Ensembl"/>
        </authorList>
    </citation>
    <scope>IDENTIFICATION</scope>
</reference>
<keyword evidence="6" id="KW-0915">Sodium</keyword>
<keyword evidence="11" id="KW-1185">Reference proteome</keyword>
<organism evidence="10 11">
    <name type="scientific">Sinocyclocheilus anshuiensis</name>
    <dbReference type="NCBI Taxonomy" id="1608454"/>
    <lineage>
        <taxon>Eukaryota</taxon>
        <taxon>Metazoa</taxon>
        <taxon>Chordata</taxon>
        <taxon>Craniata</taxon>
        <taxon>Vertebrata</taxon>
        <taxon>Euteleostomi</taxon>
        <taxon>Actinopterygii</taxon>
        <taxon>Neopterygii</taxon>
        <taxon>Teleostei</taxon>
        <taxon>Ostariophysi</taxon>
        <taxon>Cypriniformes</taxon>
        <taxon>Cyprinidae</taxon>
        <taxon>Cyprininae</taxon>
        <taxon>Sinocyclocheilus</taxon>
    </lineage>
</organism>
<comment type="subcellular location">
    <subcellularLocation>
        <location evidence="1">Membrane</location>
        <topology evidence="1">Multi-pass membrane protein</topology>
    </subcellularLocation>
</comment>
<comment type="similarity">
    <text evidence="7">Belongs to the sodium:neurotransmitter symporter (SNF) (TC 2.A.22) family.</text>
</comment>
<evidence type="ECO:0000256" key="2">
    <source>
        <dbReference type="ARBA" id="ARBA00022448"/>
    </source>
</evidence>
<dbReference type="GO" id="GO:1901235">
    <property type="term" value="F:(R)-carnitine transmembrane transporter activity"/>
    <property type="evidence" value="ECO:0007669"/>
    <property type="project" value="TreeGrafter"/>
</dbReference>
<feature type="binding site" evidence="6">
    <location>
        <position position="51"/>
    </location>
    <ligand>
        <name>Na(+)</name>
        <dbReference type="ChEBI" id="CHEBI:29101"/>
        <label>1</label>
    </ligand>
</feature>
<dbReference type="GO" id="GO:0089718">
    <property type="term" value="P:amino acid import across plasma membrane"/>
    <property type="evidence" value="ECO:0007669"/>
    <property type="project" value="TreeGrafter"/>
</dbReference>
<feature type="region of interest" description="Disordered" evidence="8">
    <location>
        <begin position="1"/>
        <end position="35"/>
    </location>
</feature>
<evidence type="ECO:0000256" key="5">
    <source>
        <dbReference type="ARBA" id="ARBA00023136"/>
    </source>
</evidence>
<dbReference type="SUPFAM" id="SSF161070">
    <property type="entry name" value="SNF-like"/>
    <property type="match status" value="1"/>
</dbReference>
<evidence type="ECO:0000256" key="9">
    <source>
        <dbReference type="SAM" id="Phobius"/>
    </source>
</evidence>
<dbReference type="PROSITE" id="PS50267">
    <property type="entry name" value="NA_NEUROTRAN_SYMP_3"/>
    <property type="match status" value="1"/>
</dbReference>
<dbReference type="PRINTS" id="PR00176">
    <property type="entry name" value="NANEUSMPORT"/>
</dbReference>
<dbReference type="Pfam" id="PF00209">
    <property type="entry name" value="SNF"/>
    <property type="match status" value="1"/>
</dbReference>
<name>A0A671SBD5_9TELE</name>
<keyword evidence="2 7" id="KW-0813">Transport</keyword>
<keyword evidence="6" id="KW-0479">Metal-binding</keyword>
<dbReference type="Proteomes" id="UP000472260">
    <property type="component" value="Unassembled WGS sequence"/>
</dbReference>
<dbReference type="PANTHER" id="PTHR11616">
    <property type="entry name" value="SODIUM/CHLORIDE DEPENDENT TRANSPORTER"/>
    <property type="match status" value="1"/>
</dbReference>
<dbReference type="AlphaFoldDB" id="A0A671SBD5"/>
<evidence type="ECO:0000313" key="10">
    <source>
        <dbReference type="Ensembl" id="ENSSANP00000093982.1"/>
    </source>
</evidence>
<dbReference type="PROSITE" id="PS00610">
    <property type="entry name" value="NA_NEUROTRAN_SYMP_1"/>
    <property type="match status" value="1"/>
</dbReference>